<gene>
    <name evidence="9 10" type="primary">rhaT</name>
    <name evidence="10" type="ordered locus">PANA_2441</name>
</gene>
<evidence type="ECO:0000313" key="10">
    <source>
        <dbReference type="EMBL" id="ADD77608.1"/>
    </source>
</evidence>
<keyword evidence="1 9" id="KW-0813">Transport</keyword>
<sequence>MKAAPSRLLLIRKRRFPVWPQPYEGITMNSAIIAGIFWHLVGAASAACFYAPFKQVKKWSWETMWAVGGLMSWLILPWAVSAVLLPNFWAYYSSFSLSQLLPVFLFGAMWGIGNINYGLTMRYLGMSLGIGIAIGITLVVGTLMTPLLQGRFVALFSSAGGRMTLLGVLVALIGVAIVSRAGLLKERALGINAEEFNLKKGLILAVICGIFSAGMSFAMDAAKPMHVAAANLGINPLYVALPSYVVIMGGGALINLAYCFIRLAVKPELSLRRDFSVAKPLLIANIAFAILGGTMWYLQFFFYAWGHAKIPPQYDFVSWMLHMSLYVLCGGLVGLMLKEWKSVGRRPVSVLSIGCIVIIIAANIVGLGMAA</sequence>
<comment type="catalytic activity">
    <reaction evidence="9">
        <text>L-rhamnopyranose(in) + H(+)(in) = L-rhamnopyranose(out) + H(+)(out)</text>
        <dbReference type="Rhea" id="RHEA:29947"/>
        <dbReference type="ChEBI" id="CHEBI:15378"/>
        <dbReference type="ChEBI" id="CHEBI:62346"/>
    </reaction>
</comment>
<dbReference type="STRING" id="706191.PANA_2441"/>
<evidence type="ECO:0000256" key="4">
    <source>
        <dbReference type="ARBA" id="ARBA00022597"/>
    </source>
</evidence>
<keyword evidence="7 9" id="KW-1133">Transmembrane helix</keyword>
<dbReference type="GO" id="GO:0015153">
    <property type="term" value="F:rhamnose transmembrane transporter activity"/>
    <property type="evidence" value="ECO:0007669"/>
    <property type="project" value="UniProtKB-UniRule"/>
</dbReference>
<dbReference type="HOGENOM" id="CLU_066437_0_0_6"/>
<feature type="transmembrane region" description="Helical" evidence="9">
    <location>
        <begin position="239"/>
        <end position="261"/>
    </location>
</feature>
<comment type="subcellular location">
    <subcellularLocation>
        <location evidence="9">Cell inner membrane</location>
        <topology evidence="9">Multi-pass membrane protein</topology>
    </subcellularLocation>
</comment>
<dbReference type="eggNOG" id="ENOG502Z7ID">
    <property type="taxonomic scope" value="Bacteria"/>
</dbReference>
<accession>D4GHU1</accession>
<comment type="function">
    <text evidence="9">Uptake of L-rhamnose across the cytoplasmic membrane with the concomitant transport of protons into the cell (symport system).</text>
</comment>
<keyword evidence="5 9" id="KW-0812">Transmembrane</keyword>
<reference evidence="10 11" key="1">
    <citation type="journal article" date="2010" name="J. Bacteriol.">
        <title>Genome sequence of Pantoea ananatis LMG20103, the causative agent of Eucalyptus blight and dieback.</title>
        <authorList>
            <person name="De Maayer P."/>
            <person name="Chan W.Y."/>
            <person name="Venter S.N."/>
            <person name="Toth I.K."/>
            <person name="Birch P.R."/>
            <person name="Joubert F."/>
            <person name="Coutinho T.A."/>
        </authorList>
    </citation>
    <scope>NUCLEOTIDE SEQUENCE [LARGE SCALE GENOMIC DNA]</scope>
    <source>
        <strain evidence="10 11">LMG 20103</strain>
    </source>
</reference>
<dbReference type="Pfam" id="PF06379">
    <property type="entry name" value="RhaT"/>
    <property type="match status" value="1"/>
</dbReference>
<feature type="transmembrane region" description="Helical" evidence="9">
    <location>
        <begin position="202"/>
        <end position="219"/>
    </location>
</feature>
<feature type="transmembrane region" description="Helical" evidence="9">
    <location>
        <begin position="91"/>
        <end position="111"/>
    </location>
</feature>
<evidence type="ECO:0000313" key="11">
    <source>
        <dbReference type="Proteomes" id="UP000001702"/>
    </source>
</evidence>
<feature type="transmembrane region" description="Helical" evidence="9">
    <location>
        <begin position="31"/>
        <end position="53"/>
    </location>
</feature>
<comment type="similarity">
    <text evidence="9">Belongs to the L-rhamnose transporter (TC 2.A.7.6) family.</text>
</comment>
<evidence type="ECO:0000256" key="9">
    <source>
        <dbReference type="HAMAP-Rule" id="MF_01532"/>
    </source>
</evidence>
<dbReference type="GO" id="GO:0005886">
    <property type="term" value="C:plasma membrane"/>
    <property type="evidence" value="ECO:0007669"/>
    <property type="project" value="UniProtKB-SubCell"/>
</dbReference>
<evidence type="ECO:0000256" key="5">
    <source>
        <dbReference type="ARBA" id="ARBA00022692"/>
    </source>
</evidence>
<feature type="transmembrane region" description="Helical" evidence="9">
    <location>
        <begin position="316"/>
        <end position="337"/>
    </location>
</feature>
<feature type="transmembrane region" description="Helical" evidence="9">
    <location>
        <begin position="123"/>
        <end position="143"/>
    </location>
</feature>
<protein>
    <recommendedName>
        <fullName evidence="9">L-rhamnose-proton symporter</fullName>
    </recommendedName>
    <alternativeName>
        <fullName evidence="9">L-rhamnose-H(+) transport protein</fullName>
    </alternativeName>
</protein>
<keyword evidence="2 9" id="KW-1003">Cell membrane</keyword>
<proteinExistence type="inferred from homology"/>
<evidence type="ECO:0000256" key="7">
    <source>
        <dbReference type="ARBA" id="ARBA00022989"/>
    </source>
</evidence>
<evidence type="ECO:0000256" key="8">
    <source>
        <dbReference type="ARBA" id="ARBA00023136"/>
    </source>
</evidence>
<feature type="transmembrane region" description="Helical" evidence="9">
    <location>
        <begin position="163"/>
        <end position="181"/>
    </location>
</feature>
<evidence type="ECO:0000256" key="3">
    <source>
        <dbReference type="ARBA" id="ARBA00022519"/>
    </source>
</evidence>
<keyword evidence="8 9" id="KW-0472">Membrane</keyword>
<dbReference type="NCBIfam" id="NF010023">
    <property type="entry name" value="PRK13499.1-3"/>
    <property type="match status" value="1"/>
</dbReference>
<evidence type="ECO:0000256" key="1">
    <source>
        <dbReference type="ARBA" id="ARBA00022448"/>
    </source>
</evidence>
<dbReference type="HAMAP" id="MF_01532">
    <property type="entry name" value="RhaT"/>
    <property type="match status" value="1"/>
</dbReference>
<dbReference type="EMBL" id="CP001875">
    <property type="protein sequence ID" value="ADD77608.1"/>
    <property type="molecule type" value="Genomic_DNA"/>
</dbReference>
<dbReference type="Proteomes" id="UP000001702">
    <property type="component" value="Chromosome"/>
</dbReference>
<dbReference type="GO" id="GO:0015293">
    <property type="term" value="F:symporter activity"/>
    <property type="evidence" value="ECO:0007669"/>
    <property type="project" value="UniProtKB-KW"/>
</dbReference>
<keyword evidence="4 9" id="KW-0762">Sugar transport</keyword>
<name>D4GHU1_PANAM</name>
<keyword evidence="6 9" id="KW-0769">Symport</keyword>
<feature type="transmembrane region" description="Helical" evidence="9">
    <location>
        <begin position="282"/>
        <end position="304"/>
    </location>
</feature>
<dbReference type="NCBIfam" id="NF010021">
    <property type="entry name" value="PRK13499.1-1"/>
    <property type="match status" value="1"/>
</dbReference>
<dbReference type="InterPro" id="IPR004673">
    <property type="entry name" value="L-rhamnose-proton_sym_RhaT"/>
</dbReference>
<keyword evidence="3 9" id="KW-0997">Cell inner membrane</keyword>
<evidence type="ECO:0000256" key="6">
    <source>
        <dbReference type="ARBA" id="ARBA00022847"/>
    </source>
</evidence>
<evidence type="ECO:0000256" key="2">
    <source>
        <dbReference type="ARBA" id="ARBA00022475"/>
    </source>
</evidence>
<organism evidence="10 11">
    <name type="scientific">Pantoea ananatis (strain LMG 20103)</name>
    <dbReference type="NCBI Taxonomy" id="706191"/>
    <lineage>
        <taxon>Bacteria</taxon>
        <taxon>Pseudomonadati</taxon>
        <taxon>Pseudomonadota</taxon>
        <taxon>Gammaproteobacteria</taxon>
        <taxon>Enterobacterales</taxon>
        <taxon>Erwiniaceae</taxon>
        <taxon>Pantoea</taxon>
    </lineage>
</organism>
<feature type="transmembrane region" description="Helical" evidence="9">
    <location>
        <begin position="65"/>
        <end position="85"/>
    </location>
</feature>
<keyword evidence="11" id="KW-1185">Reference proteome</keyword>
<dbReference type="AlphaFoldDB" id="D4GHU1"/>
<feature type="transmembrane region" description="Helical" evidence="9">
    <location>
        <begin position="349"/>
        <end position="370"/>
    </location>
</feature>
<dbReference type="KEGG" id="pam:PANA_2441"/>